<reference evidence="11 12" key="1">
    <citation type="submission" date="2015-11" db="EMBL/GenBank/DDBJ databases">
        <title>Genomic analysis of 38 Legionella species identifies large and diverse effector repertoires.</title>
        <authorList>
            <person name="Burstein D."/>
            <person name="Amaro F."/>
            <person name="Zusman T."/>
            <person name="Lifshitz Z."/>
            <person name="Cohen O."/>
            <person name="Gilbert J.A."/>
            <person name="Pupko T."/>
            <person name="Shuman H.A."/>
            <person name="Segal G."/>
        </authorList>
    </citation>
    <scope>NUCLEOTIDE SEQUENCE [LARGE SCALE GENOMIC DNA]</scope>
    <source>
        <strain evidence="11 12">Bercovier 4</strain>
    </source>
</reference>
<evidence type="ECO:0000259" key="9">
    <source>
        <dbReference type="Pfam" id="PF01379"/>
    </source>
</evidence>
<evidence type="ECO:0000256" key="6">
    <source>
        <dbReference type="ARBA" id="ARBA00023244"/>
    </source>
</evidence>
<dbReference type="GO" id="GO:0004418">
    <property type="term" value="F:hydroxymethylbilane synthase activity"/>
    <property type="evidence" value="ECO:0007669"/>
    <property type="project" value="UniProtKB-UniRule"/>
</dbReference>
<dbReference type="Gene3D" id="3.30.160.40">
    <property type="entry name" value="Porphobilinogen deaminase, C-terminal domain"/>
    <property type="match status" value="1"/>
</dbReference>
<dbReference type="Proteomes" id="UP000054761">
    <property type="component" value="Unassembled WGS sequence"/>
</dbReference>
<keyword evidence="6 8" id="KW-0627">Porphyrin biosynthesis</keyword>
<evidence type="ECO:0000313" key="12">
    <source>
        <dbReference type="Proteomes" id="UP000054761"/>
    </source>
</evidence>
<dbReference type="CDD" id="cd13646">
    <property type="entry name" value="PBP2_EcHMBS_like"/>
    <property type="match status" value="1"/>
</dbReference>
<dbReference type="Gene3D" id="3.40.190.10">
    <property type="entry name" value="Periplasmic binding protein-like II"/>
    <property type="match status" value="2"/>
</dbReference>
<evidence type="ECO:0000256" key="8">
    <source>
        <dbReference type="HAMAP-Rule" id="MF_00260"/>
    </source>
</evidence>
<dbReference type="InterPro" id="IPR036803">
    <property type="entry name" value="Porphobilinogen_deaminase_C_sf"/>
</dbReference>
<evidence type="ECO:0000256" key="4">
    <source>
        <dbReference type="ARBA" id="ARBA00011245"/>
    </source>
</evidence>
<evidence type="ECO:0000256" key="2">
    <source>
        <dbReference type="ARBA" id="ARBA00004735"/>
    </source>
</evidence>
<dbReference type="Pfam" id="PF01379">
    <property type="entry name" value="Porphobil_deam"/>
    <property type="match status" value="1"/>
</dbReference>
<dbReference type="InterPro" id="IPR022419">
    <property type="entry name" value="Porphobilin_deaminase_cofac_BS"/>
</dbReference>
<dbReference type="PROSITE" id="PS00533">
    <property type="entry name" value="PORPHOBILINOGEN_DEAM"/>
    <property type="match status" value="1"/>
</dbReference>
<evidence type="ECO:0000259" key="10">
    <source>
        <dbReference type="Pfam" id="PF03900"/>
    </source>
</evidence>
<dbReference type="PANTHER" id="PTHR11557">
    <property type="entry name" value="PORPHOBILINOGEN DEAMINASE"/>
    <property type="match status" value="1"/>
</dbReference>
<sequence>MTRRTLHIATRKSPLALWQANHVREQLLSHWPELTIELLPMSTSGDTFNKDKLLAMGGKGLFIKELEEALLDKKADLAVHSMKDVPAEFPNGLALKAICKRGDPHDALISIRHDQLKSLPKGAIIGTSSLRRQSQLLALRPDLNIQFLRGNINTRLKKLHEGKYDAIILAVAGLERMKLQYLISEILSDDVLLPACGQGALGIECRKDDPELHQLIAPLNDPVSSLCVQAERQVNARLGGNCHIPVAVYCRMKNTSDIIIRSKVSSENGQTVLTAQEEGPKEMTMELAERCAQSLIDQGANQLLKLNP</sequence>
<dbReference type="OrthoDB" id="9810298at2"/>
<dbReference type="InterPro" id="IPR022417">
    <property type="entry name" value="Porphobilin_deaminase_N"/>
</dbReference>
<name>A0A0W0V2D0_9GAMM</name>
<keyword evidence="12" id="KW-1185">Reference proteome</keyword>
<comment type="miscellaneous">
    <text evidence="8">The porphobilinogen subunits are added to the dipyrromethane group.</text>
</comment>
<evidence type="ECO:0000256" key="7">
    <source>
        <dbReference type="ARBA" id="ARBA00048169"/>
    </source>
</evidence>
<dbReference type="UniPathway" id="UPA00251">
    <property type="reaction ID" value="UER00319"/>
</dbReference>
<feature type="modified residue" description="S-(dipyrrolylmethanemethyl)cysteine" evidence="8">
    <location>
        <position position="242"/>
    </location>
</feature>
<dbReference type="GO" id="GO:0005737">
    <property type="term" value="C:cytoplasm"/>
    <property type="evidence" value="ECO:0007669"/>
    <property type="project" value="UniProtKB-UniRule"/>
</dbReference>
<comment type="function">
    <text evidence="1 8">Tetrapolymerization of the monopyrrole PBG into the hydroxymethylbilane pre-uroporphyrinogen in several discrete steps.</text>
</comment>
<dbReference type="NCBIfam" id="TIGR00212">
    <property type="entry name" value="hemC"/>
    <property type="match status" value="1"/>
</dbReference>
<feature type="domain" description="Porphobilinogen deaminase C-terminal" evidence="10">
    <location>
        <begin position="226"/>
        <end position="296"/>
    </location>
</feature>
<comment type="caution">
    <text evidence="11">The sequence shown here is derived from an EMBL/GenBank/DDBJ whole genome shotgun (WGS) entry which is preliminary data.</text>
</comment>
<dbReference type="STRING" id="454.Lisr_2480"/>
<dbReference type="InterPro" id="IPR022418">
    <property type="entry name" value="Porphobilinogen_deaminase_C"/>
</dbReference>
<dbReference type="Pfam" id="PF03900">
    <property type="entry name" value="Porphobil_deamC"/>
    <property type="match status" value="1"/>
</dbReference>
<dbReference type="GO" id="GO:0006782">
    <property type="term" value="P:protoporphyrinogen IX biosynthetic process"/>
    <property type="evidence" value="ECO:0007669"/>
    <property type="project" value="UniProtKB-UniRule"/>
</dbReference>
<dbReference type="FunFam" id="3.40.190.10:FF:000005">
    <property type="entry name" value="Porphobilinogen deaminase"/>
    <property type="match status" value="1"/>
</dbReference>
<comment type="cofactor">
    <cofactor evidence="8">
        <name>dipyrromethane</name>
        <dbReference type="ChEBI" id="CHEBI:60342"/>
    </cofactor>
    <text evidence="8">Binds 1 dipyrromethane group covalently.</text>
</comment>
<comment type="subunit">
    <text evidence="4 8">Monomer.</text>
</comment>
<dbReference type="PRINTS" id="PR00151">
    <property type="entry name" value="PORPHBDMNASE"/>
</dbReference>
<organism evidence="11 12">
    <name type="scientific">Legionella israelensis</name>
    <dbReference type="NCBI Taxonomy" id="454"/>
    <lineage>
        <taxon>Bacteria</taxon>
        <taxon>Pseudomonadati</taxon>
        <taxon>Pseudomonadota</taxon>
        <taxon>Gammaproteobacteria</taxon>
        <taxon>Legionellales</taxon>
        <taxon>Legionellaceae</taxon>
        <taxon>Legionella</taxon>
    </lineage>
</organism>
<evidence type="ECO:0000256" key="3">
    <source>
        <dbReference type="ARBA" id="ARBA00005638"/>
    </source>
</evidence>
<evidence type="ECO:0000256" key="1">
    <source>
        <dbReference type="ARBA" id="ARBA00002869"/>
    </source>
</evidence>
<comment type="pathway">
    <text evidence="2">Porphyrin-containing compound metabolism; protoporphyrin-IX biosynthesis; coproporphyrinogen-III from 5-aminolevulinate: step 2/4.</text>
</comment>
<dbReference type="PIRSF" id="PIRSF001438">
    <property type="entry name" value="4pyrrol_synth_OHMeBilane_synth"/>
    <property type="match status" value="1"/>
</dbReference>
<dbReference type="FunFam" id="3.40.190.10:FF:000004">
    <property type="entry name" value="Porphobilinogen deaminase"/>
    <property type="match status" value="1"/>
</dbReference>
<dbReference type="HAMAP" id="MF_00260">
    <property type="entry name" value="Porphobil_deam"/>
    <property type="match status" value="1"/>
</dbReference>
<dbReference type="SUPFAM" id="SSF54782">
    <property type="entry name" value="Porphobilinogen deaminase (hydroxymethylbilane synthase), C-terminal domain"/>
    <property type="match status" value="1"/>
</dbReference>
<keyword evidence="5 8" id="KW-0808">Transferase</keyword>
<dbReference type="RefSeq" id="WP_058502765.1">
    <property type="nucleotide sequence ID" value="NZ_CAAAJA010000013.1"/>
</dbReference>
<dbReference type="AlphaFoldDB" id="A0A0W0V2D0"/>
<dbReference type="EMBL" id="LNYH01000149">
    <property type="protein sequence ID" value="KTD14252.1"/>
    <property type="molecule type" value="Genomic_DNA"/>
</dbReference>
<dbReference type="PANTHER" id="PTHR11557:SF0">
    <property type="entry name" value="PORPHOBILINOGEN DEAMINASE"/>
    <property type="match status" value="1"/>
</dbReference>
<gene>
    <name evidence="8 11" type="primary">hemC</name>
    <name evidence="11" type="ORF">Lisr_2480</name>
</gene>
<accession>A0A0W0V2D0</accession>
<feature type="domain" description="Porphobilinogen deaminase N-terminal" evidence="9">
    <location>
        <begin position="6"/>
        <end position="213"/>
    </location>
</feature>
<comment type="catalytic activity">
    <reaction evidence="7 8">
        <text>4 porphobilinogen + H2O = hydroxymethylbilane + 4 NH4(+)</text>
        <dbReference type="Rhea" id="RHEA:13185"/>
        <dbReference type="ChEBI" id="CHEBI:15377"/>
        <dbReference type="ChEBI" id="CHEBI:28938"/>
        <dbReference type="ChEBI" id="CHEBI:57845"/>
        <dbReference type="ChEBI" id="CHEBI:58126"/>
        <dbReference type="EC" id="2.5.1.61"/>
    </reaction>
</comment>
<dbReference type="SUPFAM" id="SSF53850">
    <property type="entry name" value="Periplasmic binding protein-like II"/>
    <property type="match status" value="1"/>
</dbReference>
<evidence type="ECO:0000256" key="5">
    <source>
        <dbReference type="ARBA" id="ARBA00022679"/>
    </source>
</evidence>
<proteinExistence type="inferred from homology"/>
<dbReference type="InterPro" id="IPR000860">
    <property type="entry name" value="HemC"/>
</dbReference>
<protein>
    <recommendedName>
        <fullName evidence="8">Porphobilinogen deaminase</fullName>
        <shortName evidence="8">PBG</shortName>
        <ecNumber evidence="8">2.5.1.61</ecNumber>
    </recommendedName>
    <alternativeName>
        <fullName evidence="8">Hydroxymethylbilane synthase</fullName>
        <shortName evidence="8">HMBS</shortName>
    </alternativeName>
    <alternativeName>
        <fullName evidence="8">Pre-uroporphyrinogen synthase</fullName>
    </alternativeName>
</protein>
<dbReference type="PATRIC" id="fig|454.4.peg.2712"/>
<dbReference type="EC" id="2.5.1.61" evidence="8"/>
<comment type="similarity">
    <text evidence="3 8">Belongs to the HMBS family.</text>
</comment>
<evidence type="ECO:0000313" key="11">
    <source>
        <dbReference type="EMBL" id="KTD14252.1"/>
    </source>
</evidence>